<comment type="catalytic activity">
    <reaction evidence="11">
        <text>sn-glycerol 3-phosphate + an acyl-CoA = a 1-acyl-sn-glycero-3-phosphate + CoA</text>
        <dbReference type="Rhea" id="RHEA:15325"/>
        <dbReference type="ChEBI" id="CHEBI:57287"/>
        <dbReference type="ChEBI" id="CHEBI:57597"/>
        <dbReference type="ChEBI" id="CHEBI:57970"/>
        <dbReference type="ChEBI" id="CHEBI:58342"/>
        <dbReference type="EC" id="2.3.1.15"/>
    </reaction>
</comment>
<dbReference type="InterPro" id="IPR041728">
    <property type="entry name" value="GPAT/DHAPAT_LPLAT"/>
</dbReference>
<keyword evidence="10" id="KW-0012">Acyltransferase</keyword>
<dbReference type="RefSeq" id="WP_119531232.1">
    <property type="nucleotide sequence ID" value="NZ_JBHSSP010000006.1"/>
</dbReference>
<dbReference type="SMART" id="SM00563">
    <property type="entry name" value="PlsC"/>
    <property type="match status" value="1"/>
</dbReference>
<keyword evidence="14" id="KW-1185">Reference proteome</keyword>
<comment type="subcellular location">
    <subcellularLocation>
        <location evidence="1">Endomembrane system</location>
        <topology evidence="1">Peripheral membrane protein</topology>
    </subcellularLocation>
</comment>
<dbReference type="Pfam" id="PF01553">
    <property type="entry name" value="Acyltransferase"/>
    <property type="match status" value="1"/>
</dbReference>
<accession>A0A3A1YQC0</accession>
<evidence type="ECO:0000256" key="6">
    <source>
        <dbReference type="ARBA" id="ARBA00022679"/>
    </source>
</evidence>
<evidence type="ECO:0000256" key="5">
    <source>
        <dbReference type="ARBA" id="ARBA00013432"/>
    </source>
</evidence>
<name>A0A3A1YQC0_9GAMM</name>
<dbReference type="InterPro" id="IPR022284">
    <property type="entry name" value="GPAT/DHAPAT"/>
</dbReference>
<evidence type="ECO:0000256" key="3">
    <source>
        <dbReference type="ARBA" id="ARBA00007937"/>
    </source>
</evidence>
<dbReference type="UniPathway" id="UPA00557">
    <property type="reaction ID" value="UER00612"/>
</dbReference>
<comment type="caution">
    <text evidence="13">The sequence shown here is derived from an EMBL/GenBank/DDBJ whole genome shotgun (WGS) entry which is preliminary data.</text>
</comment>
<dbReference type="Proteomes" id="UP000265916">
    <property type="component" value="Unassembled WGS sequence"/>
</dbReference>
<evidence type="ECO:0000256" key="9">
    <source>
        <dbReference type="ARBA" id="ARBA00023264"/>
    </source>
</evidence>
<gene>
    <name evidence="13" type="ORF">CKF58_04060</name>
</gene>
<evidence type="ECO:0000256" key="10">
    <source>
        <dbReference type="ARBA" id="ARBA00023315"/>
    </source>
</evidence>
<dbReference type="GO" id="GO:0012505">
    <property type="term" value="C:endomembrane system"/>
    <property type="evidence" value="ECO:0007669"/>
    <property type="project" value="UniProtKB-SubCell"/>
</dbReference>
<dbReference type="EMBL" id="NRJG01000063">
    <property type="protein sequence ID" value="RIY38544.1"/>
    <property type="molecule type" value="Genomic_DNA"/>
</dbReference>
<dbReference type="GO" id="GO:0016024">
    <property type="term" value="P:CDP-diacylglycerol biosynthetic process"/>
    <property type="evidence" value="ECO:0007669"/>
    <property type="project" value="UniProtKB-UniPathway"/>
</dbReference>
<evidence type="ECO:0000259" key="12">
    <source>
        <dbReference type="SMART" id="SM00563"/>
    </source>
</evidence>
<dbReference type="OrthoDB" id="335193at2"/>
<comment type="similarity">
    <text evidence="3">Belongs to the GPAT/DAPAT family.</text>
</comment>
<keyword evidence="9" id="KW-1208">Phospholipid metabolism</keyword>
<feature type="domain" description="Phospholipid/glycerol acyltransferase" evidence="12">
    <location>
        <begin position="333"/>
        <end position="460"/>
    </location>
</feature>
<dbReference type="GO" id="GO:0006631">
    <property type="term" value="P:fatty acid metabolic process"/>
    <property type="evidence" value="ECO:0007669"/>
    <property type="project" value="TreeGrafter"/>
</dbReference>
<dbReference type="EC" id="2.3.1.15" evidence="4"/>
<dbReference type="PIRSF" id="PIRSF000437">
    <property type="entry name" value="GPAT_DHAPAT"/>
    <property type="match status" value="1"/>
</dbReference>
<keyword evidence="8" id="KW-0594">Phospholipid biosynthesis</keyword>
<protein>
    <recommendedName>
        <fullName evidence="5">Glycerol-3-phosphate acyltransferase</fullName>
        <ecNumber evidence="4">2.3.1.15</ecNumber>
    </recommendedName>
</protein>
<keyword evidence="7" id="KW-0472">Membrane</keyword>
<dbReference type="SUPFAM" id="SSF69593">
    <property type="entry name" value="Glycerol-3-phosphate (1)-acyltransferase"/>
    <property type="match status" value="1"/>
</dbReference>
<dbReference type="Pfam" id="PF19277">
    <property type="entry name" value="GPAT_C"/>
    <property type="match status" value="1"/>
</dbReference>
<evidence type="ECO:0000256" key="8">
    <source>
        <dbReference type="ARBA" id="ARBA00023209"/>
    </source>
</evidence>
<dbReference type="PANTHER" id="PTHR12563">
    <property type="entry name" value="GLYCEROL-3-PHOSPHATE ACYLTRANSFERASE"/>
    <property type="match status" value="1"/>
</dbReference>
<keyword evidence="8" id="KW-0444">Lipid biosynthesis</keyword>
<evidence type="ECO:0000256" key="2">
    <source>
        <dbReference type="ARBA" id="ARBA00004765"/>
    </source>
</evidence>
<keyword evidence="6" id="KW-0808">Transferase</keyword>
<evidence type="ECO:0000313" key="13">
    <source>
        <dbReference type="EMBL" id="RIY38544.1"/>
    </source>
</evidence>
<sequence>MVKFLFKFLTRLRSIVSQEVKQLATSDQQKVVYVLPYDTSLALESLAATVAKHNLPWQTDLLTHTKYGSFNNAPVIFLQHGEYLSVETNPQHPDLVAKLQELYALGDQVQLVFVYPHWGTNLIEKPSLDAQVQGSTRWWANIKTFWRLRKFAFINLYQIISLRDLSSLMLSSDANQLAGLDLKQIKQATQDLNQVEFLTDLSPAQVTFFSKNLAAYLNAQYRLILERRNSNRPLPSRKQLLEQVIQDPVVQDAILLTCKKEKADLLQNTLEFKLQQDKSLEIIDEIAADPRFSTMKKYDYVLRKLWQRFYSGIEVRGLEQIQDTLFNHNKVSLTYVPTHRSHIDYLLLSYILNEYGGIKIPHIAAGVNLNFWPIGKIFRRGGAFFLRRSFNNYLYAVIFKNYIAQLVKARQDIEFFIEGGRSRTGRLSLPKTGMLNMTLEAFLRSPEMNQYYVPIFIAYDKVFESATYVQELQGKSKAKESALLVLRNLRKLKYQGKVHVNFAKPIMISNYFTRHWPNWLEESKGNKINKVAFDKVSQELAQDIAVAINSNASISHKALFSSVIFQTNGEFEYKQICKDINFMQLVLQHTLQFNPGYDISKTSAENIVKAVVKVGKDNISNENGQLKVKKAALAEFNYYRNNIEHCFIAPALAAIKLEKNISDEQLNGFAYYFADVFNRHSFTNFTQQTLVSQVKYFENLLLDKTSEQRQLFAKQLDIYLKQLDTFMTVMVEALNKLAAEGKDIEQLQLSTITSTVVSNLKAQKSIYPDFADKTTINQLRNAFATAEKFTNITSDQLVEALAYVHTWLK</sequence>
<dbReference type="CDD" id="cd07993">
    <property type="entry name" value="LPLAT_DHAPAT-like"/>
    <property type="match status" value="1"/>
</dbReference>
<dbReference type="InterPro" id="IPR045520">
    <property type="entry name" value="GPAT/DHAPAT_C"/>
</dbReference>
<dbReference type="PANTHER" id="PTHR12563:SF17">
    <property type="entry name" value="DIHYDROXYACETONE PHOSPHATE ACYLTRANSFERASE"/>
    <property type="match status" value="1"/>
</dbReference>
<organism evidence="13 14">
    <name type="scientific">Psittacicella hinzii</name>
    <dbReference type="NCBI Taxonomy" id="2028575"/>
    <lineage>
        <taxon>Bacteria</taxon>
        <taxon>Pseudomonadati</taxon>
        <taxon>Pseudomonadota</taxon>
        <taxon>Gammaproteobacteria</taxon>
        <taxon>Pasteurellales</taxon>
        <taxon>Psittacicellaceae</taxon>
        <taxon>Psittacicella</taxon>
    </lineage>
</organism>
<reference evidence="13 14" key="1">
    <citation type="submission" date="2017-08" db="EMBL/GenBank/DDBJ databases">
        <title>Reclassification of Bisgaard taxon 37 and 44.</title>
        <authorList>
            <person name="Christensen H."/>
        </authorList>
    </citation>
    <scope>NUCLEOTIDE SEQUENCE [LARGE SCALE GENOMIC DNA]</scope>
    <source>
        <strain evidence="13 14">111</strain>
    </source>
</reference>
<comment type="pathway">
    <text evidence="2">Phospholipid metabolism; CDP-diacylglycerol biosynthesis; CDP-diacylglycerol from sn-glycerol 3-phosphate: step 1/3.</text>
</comment>
<evidence type="ECO:0000256" key="1">
    <source>
        <dbReference type="ARBA" id="ARBA00004184"/>
    </source>
</evidence>
<evidence type="ECO:0000256" key="4">
    <source>
        <dbReference type="ARBA" id="ARBA00013113"/>
    </source>
</evidence>
<evidence type="ECO:0000256" key="7">
    <source>
        <dbReference type="ARBA" id="ARBA00023136"/>
    </source>
</evidence>
<dbReference type="AlphaFoldDB" id="A0A3A1YQC0"/>
<dbReference type="GO" id="GO:0004366">
    <property type="term" value="F:glycerol-3-phosphate O-acyltransferase activity"/>
    <property type="evidence" value="ECO:0007669"/>
    <property type="project" value="UniProtKB-EC"/>
</dbReference>
<proteinExistence type="inferred from homology"/>
<dbReference type="InterPro" id="IPR002123">
    <property type="entry name" value="Plipid/glycerol_acylTrfase"/>
</dbReference>
<evidence type="ECO:0000313" key="14">
    <source>
        <dbReference type="Proteomes" id="UP000265916"/>
    </source>
</evidence>
<evidence type="ECO:0000256" key="11">
    <source>
        <dbReference type="ARBA" id="ARBA00048427"/>
    </source>
</evidence>
<keyword evidence="8" id="KW-0443">Lipid metabolism</keyword>